<dbReference type="GO" id="GO:0005730">
    <property type="term" value="C:nucleolus"/>
    <property type="evidence" value="ECO:0007669"/>
    <property type="project" value="TreeGrafter"/>
</dbReference>
<evidence type="ECO:0000313" key="6">
    <source>
        <dbReference type="Proteomes" id="UP000238274"/>
    </source>
</evidence>
<dbReference type="GO" id="GO:0042393">
    <property type="term" value="F:histone binding"/>
    <property type="evidence" value="ECO:0007669"/>
    <property type="project" value="TreeGrafter"/>
</dbReference>
<dbReference type="VEuPathDB" id="FungiDB:PSTT_09558"/>
<dbReference type="VEuPathDB" id="FungiDB:PSHT_13460"/>
<dbReference type="OrthoDB" id="6259853at2759"/>
<evidence type="ECO:0000256" key="3">
    <source>
        <dbReference type="SAM" id="Coils"/>
    </source>
</evidence>
<feature type="compositionally biased region" description="Low complexity" evidence="4">
    <location>
        <begin position="384"/>
        <end position="395"/>
    </location>
</feature>
<sequence>MDSGDLAATNSFAVGLVIPPPCPPHTRAELAARLRWQQQLLPIHPRQQPCIREPSSKMTSFDALMSLASKQTEASQIALVKETQIRQAREKVKRLEEERKEKERIRLEKERLAKNKLEDERREKQLIEERQRRIAERAIEQTRKQQDPDPNNRASGSRTNYKPSSTSSPRHRSTARPSSSIPANDIDPEEKRRLEREEKQAKARAKLFGEPISAHKKSTSTSRSSANASQRNNTSTAKGKAPMRGVAARISSKSVSGTATTFTPRQRIERTFSATERKPLNQTKRDRRTIEEVEQDMKRKKLEANTTAGGIKNLKISSIDSHFTDKRITIPLRPSASTSNLRDGNKSPRAGSEGLSVAKRKALNSLPTPSSKRTQLSTSLSKDNNNNRSSIGSSRPTTKSRPVPSSIRRQDATVSDDDDEDDDDSSSTDFVEDDLSDGHGNDNSVRDEIWKIMGKDRQKYTGNPIFSDEEDDMEADVDDVLEEEGRAAKLAKLEDQREQERLRQHEIEKKKRLMQQRRNLVFPPSKPYHIEK</sequence>
<evidence type="ECO:0000256" key="4">
    <source>
        <dbReference type="SAM" id="MobiDB-lite"/>
    </source>
</evidence>
<dbReference type="AlphaFoldDB" id="A0A2S4UQT0"/>
<evidence type="ECO:0008006" key="7">
    <source>
        <dbReference type="Google" id="ProtNLM"/>
    </source>
</evidence>
<evidence type="ECO:0000256" key="2">
    <source>
        <dbReference type="ARBA" id="ARBA00023054"/>
    </source>
</evidence>
<feature type="compositionally biased region" description="Basic and acidic residues" evidence="4">
    <location>
        <begin position="189"/>
        <end position="201"/>
    </location>
</feature>
<feature type="region of interest" description="Disordered" evidence="4">
    <location>
        <begin position="330"/>
        <end position="474"/>
    </location>
</feature>
<reference evidence="5 6" key="1">
    <citation type="submission" date="2017-12" db="EMBL/GenBank/DDBJ databases">
        <title>Gene loss provides genomic basis for host adaptation in cereal stripe rust fungi.</title>
        <authorList>
            <person name="Xia C."/>
        </authorList>
    </citation>
    <scope>NUCLEOTIDE SEQUENCE [LARGE SCALE GENOMIC DNA]</scope>
    <source>
        <strain evidence="5 6">93TX-2</strain>
    </source>
</reference>
<keyword evidence="6" id="KW-1185">Reference proteome</keyword>
<feature type="region of interest" description="Disordered" evidence="4">
    <location>
        <begin position="138"/>
        <end position="297"/>
    </location>
</feature>
<protein>
    <recommendedName>
        <fullName evidence="7">SPT2 chromatin protein</fullName>
    </recommendedName>
</protein>
<feature type="compositionally biased region" description="Basic and acidic residues" evidence="4">
    <location>
        <begin position="288"/>
        <end position="297"/>
    </location>
</feature>
<keyword evidence="2 3" id="KW-0175">Coiled coil</keyword>
<dbReference type="Proteomes" id="UP000238274">
    <property type="component" value="Unassembled WGS sequence"/>
</dbReference>
<evidence type="ECO:0000256" key="1">
    <source>
        <dbReference type="ARBA" id="ARBA00006461"/>
    </source>
</evidence>
<dbReference type="Pfam" id="PF08243">
    <property type="entry name" value="SPT2"/>
    <property type="match status" value="1"/>
</dbReference>
<feature type="compositionally biased region" description="Polar residues" evidence="4">
    <location>
        <begin position="148"/>
        <end position="162"/>
    </location>
</feature>
<dbReference type="GO" id="GO:0006360">
    <property type="term" value="P:transcription by RNA polymerase I"/>
    <property type="evidence" value="ECO:0007669"/>
    <property type="project" value="TreeGrafter"/>
</dbReference>
<proteinExistence type="inferred from homology"/>
<dbReference type="PANTHER" id="PTHR22691:SF8">
    <property type="entry name" value="PROTEIN SPT2 HOMOLOG"/>
    <property type="match status" value="1"/>
</dbReference>
<feature type="compositionally biased region" description="Polar residues" evidence="4">
    <location>
        <begin position="365"/>
        <end position="383"/>
    </location>
</feature>
<comment type="caution">
    <text evidence="5">The sequence shown here is derived from an EMBL/GenBank/DDBJ whole genome shotgun (WGS) entry which is preliminary data.</text>
</comment>
<feature type="compositionally biased region" description="Basic and acidic residues" evidence="4">
    <location>
        <begin position="436"/>
        <end position="459"/>
    </location>
</feature>
<comment type="similarity">
    <text evidence="1">Belongs to the SPT2 family.</text>
</comment>
<feature type="compositionally biased region" description="Basic and acidic residues" evidence="4">
    <location>
        <begin position="266"/>
        <end position="279"/>
    </location>
</feature>
<dbReference type="GO" id="GO:0006334">
    <property type="term" value="P:nucleosome assembly"/>
    <property type="evidence" value="ECO:0007669"/>
    <property type="project" value="TreeGrafter"/>
</dbReference>
<reference evidence="6" key="3">
    <citation type="journal article" date="2018" name="Mol. Plant Microbe Interact.">
        <title>Genome sequence resources for the wheat stripe rust pathogen (Puccinia striiformis f. sp. tritici) and the barley stripe rust pathogen (Puccinia striiformis f. sp. hordei).</title>
        <authorList>
            <person name="Xia C."/>
            <person name="Wang M."/>
            <person name="Yin C."/>
            <person name="Cornejo O.E."/>
            <person name="Hulbert S.H."/>
            <person name="Chen X."/>
        </authorList>
    </citation>
    <scope>NUCLEOTIDE SEQUENCE [LARGE SCALE GENOMIC DNA]</scope>
    <source>
        <strain evidence="6">93TX-2</strain>
    </source>
</reference>
<feature type="compositionally biased region" description="Acidic residues" evidence="4">
    <location>
        <begin position="414"/>
        <end position="435"/>
    </location>
</feature>
<dbReference type="InterPro" id="IPR013256">
    <property type="entry name" value="Chromatin_SPT2"/>
</dbReference>
<dbReference type="EMBL" id="PKSM01000269">
    <property type="protein sequence ID" value="POV99619.1"/>
    <property type="molecule type" value="Genomic_DNA"/>
</dbReference>
<gene>
    <name evidence="5" type="ORF">PSHT_13460</name>
</gene>
<dbReference type="GO" id="GO:0003677">
    <property type="term" value="F:DNA binding"/>
    <property type="evidence" value="ECO:0007669"/>
    <property type="project" value="TreeGrafter"/>
</dbReference>
<reference evidence="6" key="2">
    <citation type="journal article" date="2018" name="BMC Genomics">
        <title>Genomic insights into host adaptation between the wheat stripe rust pathogen (Puccinia striiformis f. sp. tritici) and the barley stripe rust pathogen (Puccinia striiformis f. sp. hordei).</title>
        <authorList>
            <person name="Xia C."/>
            <person name="Wang M."/>
            <person name="Yin C."/>
            <person name="Cornejo O.E."/>
            <person name="Hulbert S.H."/>
            <person name="Chen X."/>
        </authorList>
    </citation>
    <scope>NUCLEOTIDE SEQUENCE [LARGE SCALE GENOMIC DNA]</scope>
    <source>
        <strain evidence="6">93TX-2</strain>
    </source>
</reference>
<feature type="coiled-coil region" evidence="3">
    <location>
        <begin position="78"/>
        <end position="137"/>
    </location>
</feature>
<name>A0A2S4UQT0_9BASI</name>
<feature type="compositionally biased region" description="Low complexity" evidence="4">
    <location>
        <begin position="219"/>
        <end position="237"/>
    </location>
</feature>
<dbReference type="PANTHER" id="PTHR22691">
    <property type="entry name" value="YEAST SPT2-RELATED"/>
    <property type="match status" value="1"/>
</dbReference>
<organism evidence="5 6">
    <name type="scientific">Puccinia striiformis</name>
    <dbReference type="NCBI Taxonomy" id="27350"/>
    <lineage>
        <taxon>Eukaryota</taxon>
        <taxon>Fungi</taxon>
        <taxon>Dikarya</taxon>
        <taxon>Basidiomycota</taxon>
        <taxon>Pucciniomycotina</taxon>
        <taxon>Pucciniomycetes</taxon>
        <taxon>Pucciniales</taxon>
        <taxon>Pucciniaceae</taxon>
        <taxon>Puccinia</taxon>
    </lineage>
</organism>
<evidence type="ECO:0000313" key="5">
    <source>
        <dbReference type="EMBL" id="POV99619.1"/>
    </source>
</evidence>
<accession>A0A2S4UQT0</accession>
<dbReference type="SMART" id="SM00784">
    <property type="entry name" value="SPT2"/>
    <property type="match status" value="1"/>
</dbReference>
<feature type="compositionally biased region" description="Polar residues" evidence="4">
    <location>
        <begin position="251"/>
        <end position="264"/>
    </location>
</feature>
<feature type="compositionally biased region" description="Basic and acidic residues" evidence="4">
    <location>
        <begin position="138"/>
        <end position="147"/>
    </location>
</feature>